<evidence type="ECO:0000259" key="3">
    <source>
        <dbReference type="PROSITE" id="PS51462"/>
    </source>
</evidence>
<keyword evidence="5" id="KW-1185">Reference proteome</keyword>
<accession>A0A6H5GZ08</accession>
<dbReference type="Pfam" id="PF18290">
    <property type="entry name" value="Nudix_hydro"/>
    <property type="match status" value="1"/>
</dbReference>
<dbReference type="GO" id="GO:0035529">
    <property type="term" value="F:NADH pyrophosphatase activity"/>
    <property type="evidence" value="ECO:0007669"/>
    <property type="project" value="TreeGrafter"/>
</dbReference>
<dbReference type="GO" id="GO:0051287">
    <property type="term" value="F:NAD binding"/>
    <property type="evidence" value="ECO:0007669"/>
    <property type="project" value="TreeGrafter"/>
</dbReference>
<dbReference type="PANTHER" id="PTHR13994">
    <property type="entry name" value="NUDIX HYDROLASE RELATED"/>
    <property type="match status" value="1"/>
</dbReference>
<dbReference type="FunFam" id="3.90.79.10:FF:000015">
    <property type="entry name" value="Nudix hydrolase 8"/>
    <property type="match status" value="1"/>
</dbReference>
<dbReference type="InterPro" id="IPR015797">
    <property type="entry name" value="NUDIX_hydrolase-like_dom_sf"/>
</dbReference>
<evidence type="ECO:0000256" key="1">
    <source>
        <dbReference type="ARBA" id="ARBA00005582"/>
    </source>
</evidence>
<dbReference type="GO" id="GO:0047631">
    <property type="term" value="F:ADP-ribose diphosphatase activity"/>
    <property type="evidence" value="ECO:0007669"/>
    <property type="project" value="TreeGrafter"/>
</dbReference>
<name>A0A6H5GZ08_9HEMI</name>
<dbReference type="InterPro" id="IPR000086">
    <property type="entry name" value="NUDIX_hydrolase_dom"/>
</dbReference>
<dbReference type="Gene3D" id="3.90.79.10">
    <property type="entry name" value="Nucleoside Triphosphate Pyrophosphohydrolase"/>
    <property type="match status" value="1"/>
</dbReference>
<dbReference type="PROSITE" id="PS51462">
    <property type="entry name" value="NUDIX"/>
    <property type="match status" value="1"/>
</dbReference>
<dbReference type="InterPro" id="IPR040618">
    <property type="entry name" value="Pre-Nudix"/>
</dbReference>
<dbReference type="AlphaFoldDB" id="A0A6H5GZ08"/>
<dbReference type="CDD" id="cd04670">
    <property type="entry name" value="NUDIX_ASFGF2_Nudt6"/>
    <property type="match status" value="1"/>
</dbReference>
<dbReference type="PANTHER" id="PTHR13994:SF13">
    <property type="entry name" value="FI03680P"/>
    <property type="match status" value="1"/>
</dbReference>
<comment type="similarity">
    <text evidence="1">Belongs to the Nudix hydrolase family.</text>
</comment>
<dbReference type="PRINTS" id="PR01356">
    <property type="entry name" value="GFGPROTEIN"/>
</dbReference>
<dbReference type="InterPro" id="IPR020084">
    <property type="entry name" value="NUDIX_hydrolase_CS"/>
</dbReference>
<dbReference type="InterPro" id="IPR003293">
    <property type="entry name" value="Nudix_hydrolase6-like"/>
</dbReference>
<organism evidence="4 5">
    <name type="scientific">Nesidiocoris tenuis</name>
    <dbReference type="NCBI Taxonomy" id="355587"/>
    <lineage>
        <taxon>Eukaryota</taxon>
        <taxon>Metazoa</taxon>
        <taxon>Ecdysozoa</taxon>
        <taxon>Arthropoda</taxon>
        <taxon>Hexapoda</taxon>
        <taxon>Insecta</taxon>
        <taxon>Pterygota</taxon>
        <taxon>Neoptera</taxon>
        <taxon>Paraneoptera</taxon>
        <taxon>Hemiptera</taxon>
        <taxon>Heteroptera</taxon>
        <taxon>Panheteroptera</taxon>
        <taxon>Cimicomorpha</taxon>
        <taxon>Miridae</taxon>
        <taxon>Dicyphina</taxon>
        <taxon>Nesidiocoris</taxon>
    </lineage>
</organism>
<protein>
    <recommendedName>
        <fullName evidence="3">Nudix hydrolase domain-containing protein</fullName>
    </recommendedName>
</protein>
<dbReference type="EMBL" id="CADCXU010021815">
    <property type="protein sequence ID" value="CAB0009472.1"/>
    <property type="molecule type" value="Genomic_DNA"/>
</dbReference>
<evidence type="ECO:0000256" key="2">
    <source>
        <dbReference type="ARBA" id="ARBA00022801"/>
    </source>
</evidence>
<dbReference type="OrthoDB" id="447842at2759"/>
<feature type="domain" description="Nudix hydrolase" evidence="3">
    <location>
        <begin position="134"/>
        <end position="263"/>
    </location>
</feature>
<evidence type="ECO:0000313" key="5">
    <source>
        <dbReference type="Proteomes" id="UP000479000"/>
    </source>
</evidence>
<reference evidence="4 5" key="1">
    <citation type="submission" date="2020-02" db="EMBL/GenBank/DDBJ databases">
        <authorList>
            <person name="Ferguson B K."/>
        </authorList>
    </citation>
    <scope>NUCLEOTIDE SEQUENCE [LARGE SCALE GENOMIC DNA]</scope>
</reference>
<proteinExistence type="inferred from homology"/>
<evidence type="ECO:0000313" key="4">
    <source>
        <dbReference type="EMBL" id="CAB0009472.1"/>
    </source>
</evidence>
<dbReference type="PROSITE" id="PS00893">
    <property type="entry name" value="NUDIX_BOX"/>
    <property type="match status" value="1"/>
</dbReference>
<dbReference type="Proteomes" id="UP000479000">
    <property type="component" value="Unassembled WGS sequence"/>
</dbReference>
<dbReference type="Pfam" id="PF00293">
    <property type="entry name" value="NUDIX"/>
    <property type="match status" value="1"/>
</dbReference>
<dbReference type="Gene3D" id="3.40.630.30">
    <property type="match status" value="1"/>
</dbReference>
<gene>
    <name evidence="4" type="ORF">NTEN_LOCUS14613</name>
</gene>
<keyword evidence="2" id="KW-0378">Hydrolase</keyword>
<sequence length="296" mass="34081">MLFYNFYKRRALLQPLGSIASPYLKVNLAKLKNSLSAMSTFTGKLDIHKGVTVSSAEEPCPDVKEFTARLEASLRKWQDAKLRGVWFRVAVNHVQWIPILSQNGFIIHNAYGDTITMCRWIQREEANRIPNYAHNMVGAGAVVINDQNQVLVVQERYRNRPYWKLPGGYVDPGEDIVCAAQREVLEETNVRTEFESLVTFRHSLEAVFGCSDLYFVVRLRPLTSEILKQDVEIDNAMWMDVDEFLNHPEVHENNRMFVRKSIENKANGILMARDTTFHPITQKPQALYYITKSPDS</sequence>
<dbReference type="SUPFAM" id="SSF55811">
    <property type="entry name" value="Nudix"/>
    <property type="match status" value="1"/>
</dbReference>